<reference evidence="6" key="1">
    <citation type="journal article" date="2015" name="Nature">
        <title>Complex archaea that bridge the gap between prokaryotes and eukaryotes.</title>
        <authorList>
            <person name="Spang A."/>
            <person name="Saw J.H."/>
            <person name="Jorgensen S.L."/>
            <person name="Zaremba-Niedzwiedzka K."/>
            <person name="Martijn J."/>
            <person name="Lind A.E."/>
            <person name="van Eijk R."/>
            <person name="Schleper C."/>
            <person name="Guy L."/>
            <person name="Ettema T.J."/>
        </authorList>
    </citation>
    <scope>NUCLEOTIDE SEQUENCE</scope>
</reference>
<gene>
    <name evidence="6" type="ORF">LCGC14_0848440</name>
</gene>
<dbReference type="SFLD" id="SFLDS00029">
    <property type="entry name" value="Radical_SAM"/>
    <property type="match status" value="1"/>
</dbReference>
<keyword evidence="3" id="KW-0408">Iron</keyword>
<dbReference type="PROSITE" id="PS51918">
    <property type="entry name" value="RADICAL_SAM"/>
    <property type="match status" value="1"/>
</dbReference>
<protein>
    <recommendedName>
        <fullName evidence="5">Radical SAM core domain-containing protein</fullName>
    </recommendedName>
</protein>
<evidence type="ECO:0000256" key="3">
    <source>
        <dbReference type="ARBA" id="ARBA00023004"/>
    </source>
</evidence>
<dbReference type="SUPFAM" id="SSF102114">
    <property type="entry name" value="Radical SAM enzymes"/>
    <property type="match status" value="1"/>
</dbReference>
<name>A0A0F9PFT6_9ZZZZ</name>
<comment type="caution">
    <text evidence="6">The sequence shown here is derived from an EMBL/GenBank/DDBJ whole genome shotgun (WGS) entry which is preliminary data.</text>
</comment>
<evidence type="ECO:0000256" key="1">
    <source>
        <dbReference type="ARBA" id="ARBA00022691"/>
    </source>
</evidence>
<dbReference type="CDD" id="cd01335">
    <property type="entry name" value="Radical_SAM"/>
    <property type="match status" value="1"/>
</dbReference>
<evidence type="ECO:0000256" key="2">
    <source>
        <dbReference type="ARBA" id="ARBA00022723"/>
    </source>
</evidence>
<dbReference type="InterPro" id="IPR013785">
    <property type="entry name" value="Aldolase_TIM"/>
</dbReference>
<keyword evidence="1" id="KW-0949">S-adenosyl-L-methionine</keyword>
<dbReference type="InterPro" id="IPR058240">
    <property type="entry name" value="rSAM_sf"/>
</dbReference>
<accession>A0A0F9PFT6</accession>
<sequence>MHTQQQIHPTDILLASKRSERGEFFVNLFEYCNLSCSFCWQDHDSKVGMDSIVRNADNVIRQIVASPLDGFDVNIMGGELFCDDISDELFEDYVAFVRRIKLNIALSGKKCTYNWVTNLVYRDVDRVTDMIDRLRSYGIDTNLTTSYDAAGRFNKKTLHIFLRNLEKVGDYIKTIGIVLTKPVIERLLKDDDEVLKYLYENYTLFFDYYSPEKNAEKMAPSDELLLKGLIFLVDNYPKAGPIYDWINNFHNKMTCRSSNVVLPTGETGKCRVLLNKEQHKDFSTPINFVSNNNMELTFIEKNLCISCEYFDRCGLGCYLHSDFLRRATLPECVFKMMFDYITKGIRPDAINT</sequence>
<dbReference type="EMBL" id="LAZR01002518">
    <property type="protein sequence ID" value="KKN29009.1"/>
    <property type="molecule type" value="Genomic_DNA"/>
</dbReference>
<dbReference type="AlphaFoldDB" id="A0A0F9PFT6"/>
<keyword evidence="4" id="KW-0411">Iron-sulfur</keyword>
<evidence type="ECO:0000259" key="5">
    <source>
        <dbReference type="PROSITE" id="PS51918"/>
    </source>
</evidence>
<keyword evidence="2" id="KW-0479">Metal-binding</keyword>
<dbReference type="InterPro" id="IPR007197">
    <property type="entry name" value="rSAM"/>
</dbReference>
<proteinExistence type="predicted"/>
<evidence type="ECO:0000256" key="4">
    <source>
        <dbReference type="ARBA" id="ARBA00023014"/>
    </source>
</evidence>
<feature type="domain" description="Radical SAM core" evidence="5">
    <location>
        <begin position="18"/>
        <end position="256"/>
    </location>
</feature>
<dbReference type="GO" id="GO:0051536">
    <property type="term" value="F:iron-sulfur cluster binding"/>
    <property type="evidence" value="ECO:0007669"/>
    <property type="project" value="UniProtKB-KW"/>
</dbReference>
<evidence type="ECO:0000313" key="6">
    <source>
        <dbReference type="EMBL" id="KKN29009.1"/>
    </source>
</evidence>
<dbReference type="Gene3D" id="3.20.20.70">
    <property type="entry name" value="Aldolase class I"/>
    <property type="match status" value="1"/>
</dbReference>
<organism evidence="6">
    <name type="scientific">marine sediment metagenome</name>
    <dbReference type="NCBI Taxonomy" id="412755"/>
    <lineage>
        <taxon>unclassified sequences</taxon>
        <taxon>metagenomes</taxon>
        <taxon>ecological metagenomes</taxon>
    </lineage>
</organism>
<dbReference type="GO" id="GO:0003824">
    <property type="term" value="F:catalytic activity"/>
    <property type="evidence" value="ECO:0007669"/>
    <property type="project" value="InterPro"/>
</dbReference>
<dbReference type="GO" id="GO:0046872">
    <property type="term" value="F:metal ion binding"/>
    <property type="evidence" value="ECO:0007669"/>
    <property type="project" value="UniProtKB-KW"/>
</dbReference>